<dbReference type="InterPro" id="IPR022812">
    <property type="entry name" value="Dynamin"/>
</dbReference>
<dbReference type="PROSITE" id="PS51388">
    <property type="entry name" value="GED"/>
    <property type="match status" value="1"/>
</dbReference>
<dbReference type="PROSITE" id="PS51718">
    <property type="entry name" value="G_DYNAMIN_2"/>
    <property type="match status" value="1"/>
</dbReference>
<dbReference type="GO" id="GO:0005737">
    <property type="term" value="C:cytoplasm"/>
    <property type="evidence" value="ECO:0007669"/>
    <property type="project" value="TreeGrafter"/>
</dbReference>
<proteinExistence type="predicted"/>
<dbReference type="AlphaFoldDB" id="A0A8K0UH98"/>
<dbReference type="InterPro" id="IPR003130">
    <property type="entry name" value="GED"/>
</dbReference>
<feature type="domain" description="Dynamin-type G" evidence="4">
    <location>
        <begin position="50"/>
        <end position="357"/>
    </location>
</feature>
<feature type="domain" description="GED" evidence="3">
    <location>
        <begin position="661"/>
        <end position="756"/>
    </location>
</feature>
<dbReference type="GO" id="GO:0005525">
    <property type="term" value="F:GTP binding"/>
    <property type="evidence" value="ECO:0007669"/>
    <property type="project" value="InterPro"/>
</dbReference>
<accession>A0A8K0UH98</accession>
<dbReference type="SMART" id="SM00302">
    <property type="entry name" value="GED"/>
    <property type="match status" value="1"/>
</dbReference>
<dbReference type="Pfam" id="PF02212">
    <property type="entry name" value="GED"/>
    <property type="match status" value="1"/>
</dbReference>
<dbReference type="Gene3D" id="1.20.120.1240">
    <property type="entry name" value="Dynamin, middle domain"/>
    <property type="match status" value="1"/>
</dbReference>
<dbReference type="Gene3D" id="3.40.50.300">
    <property type="entry name" value="P-loop containing nucleotide triphosphate hydrolases"/>
    <property type="match status" value="1"/>
</dbReference>
<dbReference type="Proteomes" id="UP000813824">
    <property type="component" value="Unassembled WGS sequence"/>
</dbReference>
<dbReference type="InterPro" id="IPR030381">
    <property type="entry name" value="G_DYNAMIN_dom"/>
</dbReference>
<dbReference type="CDD" id="cd08771">
    <property type="entry name" value="DLP_1"/>
    <property type="match status" value="1"/>
</dbReference>
<dbReference type="InterPro" id="IPR001401">
    <property type="entry name" value="Dynamin_GTPase"/>
</dbReference>
<dbReference type="Pfam" id="PF01031">
    <property type="entry name" value="Dynamin_M"/>
    <property type="match status" value="1"/>
</dbReference>
<keyword evidence="1" id="KW-0547">Nucleotide-binding</keyword>
<dbReference type="PRINTS" id="PR00195">
    <property type="entry name" value="DYNAMIN"/>
</dbReference>
<reference evidence="5" key="1">
    <citation type="journal article" date="2021" name="New Phytol.">
        <title>Evolutionary innovations through gain and loss of genes in the ectomycorrhizal Boletales.</title>
        <authorList>
            <person name="Wu G."/>
            <person name="Miyauchi S."/>
            <person name="Morin E."/>
            <person name="Kuo A."/>
            <person name="Drula E."/>
            <person name="Varga T."/>
            <person name="Kohler A."/>
            <person name="Feng B."/>
            <person name="Cao Y."/>
            <person name="Lipzen A."/>
            <person name="Daum C."/>
            <person name="Hundley H."/>
            <person name="Pangilinan J."/>
            <person name="Johnson J."/>
            <person name="Barry K."/>
            <person name="LaButti K."/>
            <person name="Ng V."/>
            <person name="Ahrendt S."/>
            <person name="Min B."/>
            <person name="Choi I.G."/>
            <person name="Park H."/>
            <person name="Plett J.M."/>
            <person name="Magnuson J."/>
            <person name="Spatafora J.W."/>
            <person name="Nagy L.G."/>
            <person name="Henrissat B."/>
            <person name="Grigoriev I.V."/>
            <person name="Yang Z.L."/>
            <person name="Xu J."/>
            <person name="Martin F.M."/>
        </authorList>
    </citation>
    <scope>NUCLEOTIDE SEQUENCE</scope>
    <source>
        <strain evidence="5">KKN 215</strain>
    </source>
</reference>
<evidence type="ECO:0000313" key="6">
    <source>
        <dbReference type="Proteomes" id="UP000813824"/>
    </source>
</evidence>
<dbReference type="GO" id="GO:0003924">
    <property type="term" value="F:GTPase activity"/>
    <property type="evidence" value="ECO:0007669"/>
    <property type="project" value="InterPro"/>
</dbReference>
<name>A0A8K0UH98_9AGAR</name>
<keyword evidence="2" id="KW-0342">GTP-binding</keyword>
<dbReference type="GO" id="GO:0008017">
    <property type="term" value="F:microtubule binding"/>
    <property type="evidence" value="ECO:0007669"/>
    <property type="project" value="TreeGrafter"/>
</dbReference>
<dbReference type="Pfam" id="PF00350">
    <property type="entry name" value="Dynamin_N"/>
    <property type="match status" value="1"/>
</dbReference>
<evidence type="ECO:0000256" key="1">
    <source>
        <dbReference type="ARBA" id="ARBA00022741"/>
    </source>
</evidence>
<dbReference type="GO" id="GO:0016020">
    <property type="term" value="C:membrane"/>
    <property type="evidence" value="ECO:0007669"/>
    <property type="project" value="TreeGrafter"/>
</dbReference>
<dbReference type="InterPro" id="IPR020850">
    <property type="entry name" value="GED_dom"/>
</dbReference>
<evidence type="ECO:0000259" key="4">
    <source>
        <dbReference type="PROSITE" id="PS51718"/>
    </source>
</evidence>
<gene>
    <name evidence="5" type="ORF">BXZ70DRAFT_501796</name>
</gene>
<evidence type="ECO:0000259" key="3">
    <source>
        <dbReference type="PROSITE" id="PS51388"/>
    </source>
</evidence>
<dbReference type="EMBL" id="JAEVFJ010000039">
    <property type="protein sequence ID" value="KAH8088967.1"/>
    <property type="molecule type" value="Genomic_DNA"/>
</dbReference>
<keyword evidence="6" id="KW-1185">Reference proteome</keyword>
<dbReference type="InterPro" id="IPR045063">
    <property type="entry name" value="Dynamin_N"/>
</dbReference>
<dbReference type="SUPFAM" id="SSF52540">
    <property type="entry name" value="P-loop containing nucleoside triphosphate hydrolases"/>
    <property type="match status" value="1"/>
</dbReference>
<evidence type="ECO:0000256" key="2">
    <source>
        <dbReference type="ARBA" id="ARBA00023134"/>
    </source>
</evidence>
<dbReference type="OrthoDB" id="5061070at2759"/>
<keyword evidence="5" id="KW-0378">Hydrolase</keyword>
<evidence type="ECO:0000313" key="5">
    <source>
        <dbReference type="EMBL" id="KAH8088967.1"/>
    </source>
</evidence>
<dbReference type="GO" id="GO:0005874">
    <property type="term" value="C:microtubule"/>
    <property type="evidence" value="ECO:0007669"/>
    <property type="project" value="TreeGrafter"/>
</dbReference>
<organism evidence="5 6">
    <name type="scientific">Cristinia sonorae</name>
    <dbReference type="NCBI Taxonomy" id="1940300"/>
    <lineage>
        <taxon>Eukaryota</taxon>
        <taxon>Fungi</taxon>
        <taxon>Dikarya</taxon>
        <taxon>Basidiomycota</taxon>
        <taxon>Agaricomycotina</taxon>
        <taxon>Agaricomycetes</taxon>
        <taxon>Agaricomycetidae</taxon>
        <taxon>Agaricales</taxon>
        <taxon>Pleurotineae</taxon>
        <taxon>Stephanosporaceae</taxon>
        <taxon>Cristinia</taxon>
    </lineage>
</organism>
<dbReference type="PANTHER" id="PTHR11566">
    <property type="entry name" value="DYNAMIN"/>
    <property type="match status" value="1"/>
</dbReference>
<comment type="caution">
    <text evidence="5">The sequence shown here is derived from an EMBL/GenBank/DDBJ whole genome shotgun (WGS) entry which is preliminary data.</text>
</comment>
<sequence>MLSPTQHGAPLTSISPGNTGVGLSDPVLSSGRRKMLDLVNRLHSTGVQLDIDLPMIAVIGSQSAGKSSLIESISGVTLPRASGTCTRCPTECRLSWSPESWKCLVSLRFITDARGQPLGQIRNEPFGEAIFDKDLVEERIRRAQRAILNPNTASREFLNGPDEDPTDRDLTFSMNCVSLQISGPDVADLSFCDLPGLIVSVGKGGSDGDIELVKSLVTAYISRPSCIILLTVACETDLENQGAHHLAKVYDPEGKRTIGVLTKPDRIPIGEEENWIRFIKNDYEALENGWYSVKQPDSRALKAGISWSDAREKEREFFTLTSPWSELDFVYQRQLGTGNLTERLSDVLSELIAKRLPDFQDELQKLLQGTEETLRKLPKPPSPDALGEVLHIVSEFSRDLSKHLEGTPSEQGLLQAIRPALETFKVAIRSTAPRFIPRTGSWTPTASPTSDITPDFLSNEEGTKQMHTGPQIYLQDVMDKANSAITRELPDHYPFIICKEYILSLVSQWEVPARNLFDAIERVLLSHVKVIINEHFGKFAHGGLQQHAQTVVNDFIKTRSNETMARVLWLLALEKNPRTLNGHYYSDYRDKFLAHYRALRQSDDHGSFLKNLKTVNSKKPSSNSFGENARSALSYLADIGLEGLKAADLAKLLPPDPYEPALNIMASVRAYFQVAYKRFADNVPNAIDYELVLSLDRDRALYNALLKGLGITGSEGFQRCKDFLQEPPTLVARREELQKKVERLQTAKKELLDVFL</sequence>
<protein>
    <submittedName>
        <fullName evidence="5">P-loop containing nucleoside triphosphate hydrolase protein</fullName>
    </submittedName>
</protein>
<dbReference type="InterPro" id="IPR000375">
    <property type="entry name" value="Dynamin_stalk"/>
</dbReference>
<dbReference type="InterPro" id="IPR027417">
    <property type="entry name" value="P-loop_NTPase"/>
</dbReference>
<dbReference type="SMART" id="SM00053">
    <property type="entry name" value="DYNc"/>
    <property type="match status" value="1"/>
</dbReference>